<dbReference type="Gene3D" id="1.10.8.10">
    <property type="entry name" value="DNA helicase RuvA subunit, C-terminal domain"/>
    <property type="match status" value="1"/>
</dbReference>
<evidence type="ECO:0000256" key="4">
    <source>
        <dbReference type="ARBA" id="ARBA00022917"/>
    </source>
</evidence>
<evidence type="ECO:0000256" key="8">
    <source>
        <dbReference type="RuleBase" id="RU000643"/>
    </source>
</evidence>
<dbReference type="GO" id="GO:0003746">
    <property type="term" value="F:translation elongation factor activity"/>
    <property type="evidence" value="ECO:0007669"/>
    <property type="project" value="UniProtKB-KW"/>
</dbReference>
<keyword evidence="3 6" id="KW-0251">Elongation factor</keyword>
<comment type="similarity">
    <text evidence="1 6 7">Belongs to the EF-Ts family.</text>
</comment>
<comment type="function">
    <text evidence="5 6 7">Associates with the EF-Tu.GDP complex and induces the exchange of GDP to GTP. It remains bound to the aminoacyl-tRNA.EF-Tu.GTP complex up to the GTP hydrolysis stage on the ribosome.</text>
</comment>
<dbReference type="CDD" id="cd14275">
    <property type="entry name" value="UBA_EF-Ts"/>
    <property type="match status" value="1"/>
</dbReference>
<protein>
    <recommendedName>
        <fullName evidence="2 6">Elongation factor Ts</fullName>
        <shortName evidence="6">EF-Ts</shortName>
    </recommendedName>
</protein>
<gene>
    <name evidence="6 10" type="primary">tsf</name>
    <name evidence="10" type="ORF">GCM10015535_47510</name>
</gene>
<evidence type="ECO:0000256" key="2">
    <source>
        <dbReference type="ARBA" id="ARBA00016956"/>
    </source>
</evidence>
<name>A0ABQ2W320_9ACTN</name>
<dbReference type="NCBIfam" id="TIGR00116">
    <property type="entry name" value="tsf"/>
    <property type="match status" value="1"/>
</dbReference>
<dbReference type="InterPro" id="IPR009060">
    <property type="entry name" value="UBA-like_sf"/>
</dbReference>
<reference evidence="11" key="1">
    <citation type="journal article" date="2019" name="Int. J. Syst. Evol. Microbiol.">
        <title>The Global Catalogue of Microorganisms (GCM) 10K type strain sequencing project: providing services to taxonomists for standard genome sequencing and annotation.</title>
        <authorList>
            <consortium name="The Broad Institute Genomics Platform"/>
            <consortium name="The Broad Institute Genome Sequencing Center for Infectious Disease"/>
            <person name="Wu L."/>
            <person name="Ma J."/>
        </authorList>
    </citation>
    <scope>NUCLEOTIDE SEQUENCE [LARGE SCALE GENOMIC DNA]</scope>
    <source>
        <strain evidence="11">JCM 4376</strain>
    </source>
</reference>
<dbReference type="PROSITE" id="PS01126">
    <property type="entry name" value="EF_TS_1"/>
    <property type="match status" value="1"/>
</dbReference>
<dbReference type="HAMAP" id="MF_00050">
    <property type="entry name" value="EF_Ts"/>
    <property type="match status" value="1"/>
</dbReference>
<dbReference type="EMBL" id="BMTF01000017">
    <property type="protein sequence ID" value="GGV90753.1"/>
    <property type="molecule type" value="Genomic_DNA"/>
</dbReference>
<dbReference type="Gene3D" id="1.10.286.20">
    <property type="match status" value="1"/>
</dbReference>
<proteinExistence type="inferred from homology"/>
<feature type="region of interest" description="Involved in Mg(2+) ion dislocation from EF-Tu" evidence="6">
    <location>
        <begin position="82"/>
        <end position="85"/>
    </location>
</feature>
<comment type="subcellular location">
    <subcellularLocation>
        <location evidence="6 8">Cytoplasm</location>
    </subcellularLocation>
</comment>
<dbReference type="InterPro" id="IPR014039">
    <property type="entry name" value="Transl_elong_EFTs/EF1B_dimer"/>
</dbReference>
<sequence length="278" mass="29884">MANYTAADVKKLRELTGAGMMDCKKALDEADGNVDKAVEALRIKGQKGVAKREGRSAENGAVVSLVSEDQTSGVLLELKCETDFVAKGEKFQNVANTLAAHVAATSPADIQALLASEIEAGKTVQAYVDEANANLGEKIVLDRFAQFTGAYVSVYMHRTMPDLPPQIGVLVELDKADAELAKGIAQHIAAFAPKYLSREDVPAEVVEAERRVAEETTRAEGKPEAALPKIVEGRVNGFFKEATLLGQPYALDNKKSVQKVLDEAGVTLKRFTRIKVGI</sequence>
<dbReference type="PROSITE" id="PS01127">
    <property type="entry name" value="EF_TS_2"/>
    <property type="match status" value="1"/>
</dbReference>
<accession>A0ABQ2W320</accession>
<dbReference type="InterPro" id="IPR001816">
    <property type="entry name" value="Transl_elong_EFTs/EF1B"/>
</dbReference>
<dbReference type="PANTHER" id="PTHR11741">
    <property type="entry name" value="ELONGATION FACTOR TS"/>
    <property type="match status" value="1"/>
</dbReference>
<dbReference type="RefSeq" id="WP_189545911.1">
    <property type="nucleotide sequence ID" value="NZ_BMTF01000017.1"/>
</dbReference>
<dbReference type="SUPFAM" id="SSF54713">
    <property type="entry name" value="Elongation factor Ts (EF-Ts), dimerisation domain"/>
    <property type="match status" value="2"/>
</dbReference>
<organism evidence="10 11">
    <name type="scientific">Streptomyces gelaticus</name>
    <dbReference type="NCBI Taxonomy" id="285446"/>
    <lineage>
        <taxon>Bacteria</taxon>
        <taxon>Bacillati</taxon>
        <taxon>Actinomycetota</taxon>
        <taxon>Actinomycetes</taxon>
        <taxon>Kitasatosporales</taxon>
        <taxon>Streptomycetaceae</taxon>
        <taxon>Streptomyces</taxon>
    </lineage>
</organism>
<dbReference type="InterPro" id="IPR036402">
    <property type="entry name" value="EF-Ts_dimer_sf"/>
</dbReference>
<evidence type="ECO:0000256" key="6">
    <source>
        <dbReference type="HAMAP-Rule" id="MF_00050"/>
    </source>
</evidence>
<comment type="caution">
    <text evidence="10">The sequence shown here is derived from an EMBL/GenBank/DDBJ whole genome shotgun (WGS) entry which is preliminary data.</text>
</comment>
<evidence type="ECO:0000313" key="11">
    <source>
        <dbReference type="Proteomes" id="UP000660675"/>
    </source>
</evidence>
<dbReference type="Gene3D" id="3.30.479.20">
    <property type="entry name" value="Elongation factor Ts, dimerisation domain"/>
    <property type="match status" value="2"/>
</dbReference>
<keyword evidence="6" id="KW-0963">Cytoplasm</keyword>
<dbReference type="Proteomes" id="UP000660675">
    <property type="component" value="Unassembled WGS sequence"/>
</dbReference>
<dbReference type="SUPFAM" id="SSF46934">
    <property type="entry name" value="UBA-like"/>
    <property type="match status" value="1"/>
</dbReference>
<dbReference type="InterPro" id="IPR018101">
    <property type="entry name" value="Transl_elong_Ts_CS"/>
</dbReference>
<evidence type="ECO:0000256" key="7">
    <source>
        <dbReference type="RuleBase" id="RU000642"/>
    </source>
</evidence>
<feature type="domain" description="Translation elongation factor EFTs/EF1B dimerisation" evidence="9">
    <location>
        <begin position="73"/>
        <end position="277"/>
    </location>
</feature>
<dbReference type="Pfam" id="PF00889">
    <property type="entry name" value="EF_TS"/>
    <property type="match status" value="1"/>
</dbReference>
<dbReference type="PANTHER" id="PTHR11741:SF0">
    <property type="entry name" value="ELONGATION FACTOR TS, MITOCHONDRIAL"/>
    <property type="match status" value="1"/>
</dbReference>
<evidence type="ECO:0000256" key="3">
    <source>
        <dbReference type="ARBA" id="ARBA00022768"/>
    </source>
</evidence>
<keyword evidence="11" id="KW-1185">Reference proteome</keyword>
<evidence type="ECO:0000256" key="1">
    <source>
        <dbReference type="ARBA" id="ARBA00005532"/>
    </source>
</evidence>
<evidence type="ECO:0000259" key="9">
    <source>
        <dbReference type="Pfam" id="PF00889"/>
    </source>
</evidence>
<evidence type="ECO:0000256" key="5">
    <source>
        <dbReference type="ARBA" id="ARBA00025453"/>
    </source>
</evidence>
<evidence type="ECO:0000313" key="10">
    <source>
        <dbReference type="EMBL" id="GGV90753.1"/>
    </source>
</evidence>
<keyword evidence="4 6" id="KW-0648">Protein biosynthesis</keyword>